<sequence>YVYKYGLDRVMQSHKIIRRDKHDHDEESDANEDIAILERNLLDVDLNARKTRQRTADGNAAAEEVESSPDE</sequence>
<name>A0AA36NMS5_9DINO</name>
<dbReference type="AlphaFoldDB" id="A0AA36NMS5"/>
<protein>
    <submittedName>
        <fullName evidence="2">Uncharacterized protein</fullName>
    </submittedName>
</protein>
<feature type="non-terminal residue" evidence="2">
    <location>
        <position position="71"/>
    </location>
</feature>
<feature type="non-terminal residue" evidence="2">
    <location>
        <position position="1"/>
    </location>
</feature>
<keyword evidence="3" id="KW-1185">Reference proteome</keyword>
<dbReference type="Proteomes" id="UP001178507">
    <property type="component" value="Unassembled WGS sequence"/>
</dbReference>
<evidence type="ECO:0000313" key="3">
    <source>
        <dbReference type="Proteomes" id="UP001178507"/>
    </source>
</evidence>
<comment type="caution">
    <text evidence="2">The sequence shown here is derived from an EMBL/GenBank/DDBJ whole genome shotgun (WGS) entry which is preliminary data.</text>
</comment>
<gene>
    <name evidence="2" type="ORF">EVOR1521_LOCUS30994</name>
</gene>
<accession>A0AA36NMS5</accession>
<organism evidence="2 3">
    <name type="scientific">Effrenium voratum</name>
    <dbReference type="NCBI Taxonomy" id="2562239"/>
    <lineage>
        <taxon>Eukaryota</taxon>
        <taxon>Sar</taxon>
        <taxon>Alveolata</taxon>
        <taxon>Dinophyceae</taxon>
        <taxon>Suessiales</taxon>
        <taxon>Symbiodiniaceae</taxon>
        <taxon>Effrenium</taxon>
    </lineage>
</organism>
<dbReference type="EMBL" id="CAUJNA010003804">
    <property type="protein sequence ID" value="CAJ1410048.1"/>
    <property type="molecule type" value="Genomic_DNA"/>
</dbReference>
<evidence type="ECO:0000313" key="2">
    <source>
        <dbReference type="EMBL" id="CAJ1410048.1"/>
    </source>
</evidence>
<feature type="region of interest" description="Disordered" evidence="1">
    <location>
        <begin position="51"/>
        <end position="71"/>
    </location>
</feature>
<evidence type="ECO:0000256" key="1">
    <source>
        <dbReference type="SAM" id="MobiDB-lite"/>
    </source>
</evidence>
<reference evidence="2" key="1">
    <citation type="submission" date="2023-08" db="EMBL/GenBank/DDBJ databases">
        <authorList>
            <person name="Chen Y."/>
            <person name="Shah S."/>
            <person name="Dougan E. K."/>
            <person name="Thang M."/>
            <person name="Chan C."/>
        </authorList>
    </citation>
    <scope>NUCLEOTIDE SEQUENCE</scope>
</reference>
<proteinExistence type="predicted"/>